<dbReference type="PROSITE" id="PS51118">
    <property type="entry name" value="HTH_HXLR"/>
    <property type="match status" value="1"/>
</dbReference>
<dbReference type="InterPro" id="IPR036390">
    <property type="entry name" value="WH_DNA-bd_sf"/>
</dbReference>
<evidence type="ECO:0000313" key="5">
    <source>
        <dbReference type="EMBL" id="MBD8770134.1"/>
    </source>
</evidence>
<keyword evidence="3" id="KW-0804">Transcription</keyword>
<evidence type="ECO:0000256" key="3">
    <source>
        <dbReference type="ARBA" id="ARBA00023163"/>
    </source>
</evidence>
<dbReference type="Pfam" id="PF01638">
    <property type="entry name" value="HxlR"/>
    <property type="match status" value="1"/>
</dbReference>
<dbReference type="EMBL" id="JACYWZ010000004">
    <property type="protein sequence ID" value="MBD8770134.1"/>
    <property type="molecule type" value="Genomic_DNA"/>
</dbReference>
<keyword evidence="6" id="KW-1185">Reference proteome</keyword>
<evidence type="ECO:0000256" key="1">
    <source>
        <dbReference type="ARBA" id="ARBA00023015"/>
    </source>
</evidence>
<evidence type="ECO:0000313" key="6">
    <source>
        <dbReference type="Proteomes" id="UP000620025"/>
    </source>
</evidence>
<sequence length="176" mass="19255">MKLKSFEQFNCSLAQTLSVIGEHWTLLIIRDAFFGLTRFDQFHKSLGISRNVLTLRLKKLVDEGVLQKSEGPGHPEYRLSEKGAALQPILVAMTQWGEQHMPHADGERIVFTDSQNGKRIRPVSICADDGRVLGPGDLRAQFGPGVGSGESVPRRPVTPAAILGGLIGTRSDSSEH</sequence>
<organism evidence="5 6">
    <name type="scientific">Pseudomonas coleopterorum</name>
    <dbReference type="NCBI Taxonomy" id="1605838"/>
    <lineage>
        <taxon>Bacteria</taxon>
        <taxon>Pseudomonadati</taxon>
        <taxon>Pseudomonadota</taxon>
        <taxon>Gammaproteobacteria</taxon>
        <taxon>Pseudomonadales</taxon>
        <taxon>Pseudomonadaceae</taxon>
        <taxon>Pseudomonas</taxon>
    </lineage>
</organism>
<dbReference type="SUPFAM" id="SSF46785">
    <property type="entry name" value="Winged helix' DNA-binding domain"/>
    <property type="match status" value="1"/>
</dbReference>
<dbReference type="InterPro" id="IPR036388">
    <property type="entry name" value="WH-like_DNA-bd_sf"/>
</dbReference>
<evidence type="ECO:0000259" key="4">
    <source>
        <dbReference type="PROSITE" id="PS51118"/>
    </source>
</evidence>
<name>A0ABR9BYL0_9PSED</name>
<comment type="caution">
    <text evidence="5">The sequence shown here is derived from an EMBL/GenBank/DDBJ whole genome shotgun (WGS) entry which is preliminary data.</text>
</comment>
<proteinExistence type="predicted"/>
<protein>
    <submittedName>
        <fullName evidence="5">Helix-turn-helix transcriptional regulator</fullName>
    </submittedName>
</protein>
<keyword evidence="2" id="KW-0238">DNA-binding</keyword>
<dbReference type="PANTHER" id="PTHR33204">
    <property type="entry name" value="TRANSCRIPTIONAL REGULATOR, MARR FAMILY"/>
    <property type="match status" value="1"/>
</dbReference>
<dbReference type="RefSeq" id="WP_167649345.1">
    <property type="nucleotide sequence ID" value="NZ_JACYWW010000006.1"/>
</dbReference>
<dbReference type="Gene3D" id="1.10.10.10">
    <property type="entry name" value="Winged helix-like DNA-binding domain superfamily/Winged helix DNA-binding domain"/>
    <property type="match status" value="1"/>
</dbReference>
<dbReference type="Proteomes" id="UP000620025">
    <property type="component" value="Unassembled WGS sequence"/>
</dbReference>
<dbReference type="InterPro" id="IPR002577">
    <property type="entry name" value="HTH_HxlR"/>
</dbReference>
<dbReference type="PANTHER" id="PTHR33204:SF18">
    <property type="entry name" value="TRANSCRIPTIONAL REGULATORY PROTEIN"/>
    <property type="match status" value="1"/>
</dbReference>
<feature type="domain" description="HTH hxlR-type" evidence="4">
    <location>
        <begin position="11"/>
        <end position="105"/>
    </location>
</feature>
<accession>A0ABR9BYL0</accession>
<reference evidence="5 6" key="1">
    <citation type="journal article" date="2020" name="FEMS Microbiol. Ecol.">
        <title>Temporal dynamics of bacterial communities during seed development and maturation.</title>
        <authorList>
            <person name="Chesneau G."/>
            <person name="Torres-Cortes G."/>
            <person name="Briand M."/>
            <person name="Darrasse A."/>
            <person name="Preveaux A."/>
            <person name="Marais C."/>
            <person name="Jacques M.A."/>
            <person name="Shade A."/>
            <person name="Barret M."/>
        </authorList>
    </citation>
    <scope>NUCLEOTIDE SEQUENCE [LARGE SCALE GENOMIC DNA]</scope>
    <source>
        <strain evidence="5 6">CFBP13599</strain>
    </source>
</reference>
<gene>
    <name evidence="5" type="ORF">IFT38_11365</name>
</gene>
<keyword evidence="1" id="KW-0805">Transcription regulation</keyword>
<evidence type="ECO:0000256" key="2">
    <source>
        <dbReference type="ARBA" id="ARBA00023125"/>
    </source>
</evidence>